<sequence>MPGTHLPIHPAPYNRDSTCDRPTTSSHPPEAPVNTMNLSFALAALVLLAAEHTAHARFCPDFCIIDESASTTSVSCPCGAPPTPIPPIPTPGP</sequence>
<dbReference type="EMBL" id="BPQB01000030">
    <property type="protein sequence ID" value="GJE93034.1"/>
    <property type="molecule type" value="Genomic_DNA"/>
</dbReference>
<organism evidence="2 3">
    <name type="scientific">Phanerochaete sordida</name>
    <dbReference type="NCBI Taxonomy" id="48140"/>
    <lineage>
        <taxon>Eukaryota</taxon>
        <taxon>Fungi</taxon>
        <taxon>Dikarya</taxon>
        <taxon>Basidiomycota</taxon>
        <taxon>Agaricomycotina</taxon>
        <taxon>Agaricomycetes</taxon>
        <taxon>Polyporales</taxon>
        <taxon>Phanerochaetaceae</taxon>
        <taxon>Phanerochaete</taxon>
    </lineage>
</organism>
<reference evidence="2 3" key="1">
    <citation type="submission" date="2021-08" db="EMBL/GenBank/DDBJ databases">
        <title>Draft Genome Sequence of Phanerochaete sordida strain YK-624.</title>
        <authorList>
            <person name="Mori T."/>
            <person name="Dohra H."/>
            <person name="Suzuki T."/>
            <person name="Kawagishi H."/>
            <person name="Hirai H."/>
        </authorList>
    </citation>
    <scope>NUCLEOTIDE SEQUENCE [LARGE SCALE GENOMIC DNA]</scope>
    <source>
        <strain evidence="2 3">YK-624</strain>
    </source>
</reference>
<gene>
    <name evidence="2" type="ORF">PsYK624_091930</name>
</gene>
<evidence type="ECO:0000256" key="1">
    <source>
        <dbReference type="SAM" id="MobiDB-lite"/>
    </source>
</evidence>
<evidence type="ECO:0000313" key="3">
    <source>
        <dbReference type="Proteomes" id="UP000703269"/>
    </source>
</evidence>
<comment type="caution">
    <text evidence="2">The sequence shown here is derived from an EMBL/GenBank/DDBJ whole genome shotgun (WGS) entry which is preliminary data.</text>
</comment>
<feature type="region of interest" description="Disordered" evidence="1">
    <location>
        <begin position="1"/>
        <end position="33"/>
    </location>
</feature>
<feature type="region of interest" description="Disordered" evidence="1">
    <location>
        <begin position="71"/>
        <end position="93"/>
    </location>
</feature>
<feature type="compositionally biased region" description="Pro residues" evidence="1">
    <location>
        <begin position="79"/>
        <end position="93"/>
    </location>
</feature>
<name>A0A9P3GG24_9APHY</name>
<accession>A0A9P3GG24</accession>
<dbReference type="Proteomes" id="UP000703269">
    <property type="component" value="Unassembled WGS sequence"/>
</dbReference>
<proteinExistence type="predicted"/>
<protein>
    <submittedName>
        <fullName evidence="2">Uncharacterized protein</fullName>
    </submittedName>
</protein>
<evidence type="ECO:0000313" key="2">
    <source>
        <dbReference type="EMBL" id="GJE93034.1"/>
    </source>
</evidence>
<keyword evidence="3" id="KW-1185">Reference proteome</keyword>
<dbReference type="AlphaFoldDB" id="A0A9P3GG24"/>